<dbReference type="PaxDb" id="3880-AES71070"/>
<dbReference type="Gene3D" id="3.30.40.10">
    <property type="entry name" value="Zinc/RING finger domain, C3HC4 (zinc finger)"/>
    <property type="match status" value="1"/>
</dbReference>
<dbReference type="EnsemblPlants" id="AES71070">
    <property type="protein sequence ID" value="AES71070"/>
    <property type="gene ID" value="MTR_3g069760"/>
</dbReference>
<keyword evidence="4" id="KW-0812">Transmembrane</keyword>
<keyword evidence="4" id="KW-1133">Transmembrane helix</keyword>
<evidence type="ECO:0000256" key="4">
    <source>
        <dbReference type="SAM" id="Phobius"/>
    </source>
</evidence>
<evidence type="ECO:0000256" key="3">
    <source>
        <dbReference type="ARBA" id="ARBA00022833"/>
    </source>
</evidence>
<dbReference type="PANTHER" id="PTHR46214:SF30">
    <property type="entry name" value="OS01G0850200 PROTEIN"/>
    <property type="match status" value="1"/>
</dbReference>
<dbReference type="EMBL" id="CM001219">
    <property type="protein sequence ID" value="AES71070.1"/>
    <property type="molecule type" value="Genomic_DNA"/>
</dbReference>
<dbReference type="InterPro" id="IPR011016">
    <property type="entry name" value="Znf_RING-CH"/>
</dbReference>
<keyword evidence="8" id="KW-1185">Reference proteome</keyword>
<dbReference type="GO" id="GO:0008270">
    <property type="term" value="F:zinc ion binding"/>
    <property type="evidence" value="ECO:0007669"/>
    <property type="project" value="UniProtKB-KW"/>
</dbReference>
<evidence type="ECO:0000313" key="6">
    <source>
        <dbReference type="EMBL" id="AES71070.1"/>
    </source>
</evidence>
<feature type="transmembrane region" description="Helical" evidence="4">
    <location>
        <begin position="172"/>
        <end position="194"/>
    </location>
</feature>
<reference evidence="6 8" key="1">
    <citation type="journal article" date="2011" name="Nature">
        <title>The Medicago genome provides insight into the evolution of rhizobial symbioses.</title>
        <authorList>
            <person name="Young N.D."/>
            <person name="Debelle F."/>
            <person name="Oldroyd G.E."/>
            <person name="Geurts R."/>
            <person name="Cannon S.B."/>
            <person name="Udvardi M.K."/>
            <person name="Benedito V.A."/>
            <person name="Mayer K.F."/>
            <person name="Gouzy J."/>
            <person name="Schoof H."/>
            <person name="Van de Peer Y."/>
            <person name="Proost S."/>
            <person name="Cook D.R."/>
            <person name="Meyers B.C."/>
            <person name="Spannagl M."/>
            <person name="Cheung F."/>
            <person name="De Mita S."/>
            <person name="Krishnakumar V."/>
            <person name="Gundlach H."/>
            <person name="Zhou S."/>
            <person name="Mudge J."/>
            <person name="Bharti A.K."/>
            <person name="Murray J.D."/>
            <person name="Naoumkina M.A."/>
            <person name="Rosen B."/>
            <person name="Silverstein K.A."/>
            <person name="Tang H."/>
            <person name="Rombauts S."/>
            <person name="Zhao P.X."/>
            <person name="Zhou P."/>
            <person name="Barbe V."/>
            <person name="Bardou P."/>
            <person name="Bechner M."/>
            <person name="Bellec A."/>
            <person name="Berger A."/>
            <person name="Berges H."/>
            <person name="Bidwell S."/>
            <person name="Bisseling T."/>
            <person name="Choisne N."/>
            <person name="Couloux A."/>
            <person name="Denny R."/>
            <person name="Deshpande S."/>
            <person name="Dai X."/>
            <person name="Doyle J.J."/>
            <person name="Dudez A.M."/>
            <person name="Farmer A.D."/>
            <person name="Fouteau S."/>
            <person name="Franken C."/>
            <person name="Gibelin C."/>
            <person name="Gish J."/>
            <person name="Goldstein S."/>
            <person name="Gonzalez A.J."/>
            <person name="Green P.J."/>
            <person name="Hallab A."/>
            <person name="Hartog M."/>
            <person name="Hua A."/>
            <person name="Humphray S.J."/>
            <person name="Jeong D.H."/>
            <person name="Jing Y."/>
            <person name="Jocker A."/>
            <person name="Kenton S.M."/>
            <person name="Kim D.J."/>
            <person name="Klee K."/>
            <person name="Lai H."/>
            <person name="Lang C."/>
            <person name="Lin S."/>
            <person name="Macmil S.L."/>
            <person name="Magdelenat G."/>
            <person name="Matthews L."/>
            <person name="McCorrison J."/>
            <person name="Monaghan E.L."/>
            <person name="Mun J.H."/>
            <person name="Najar F.Z."/>
            <person name="Nicholson C."/>
            <person name="Noirot C."/>
            <person name="O'Bleness M."/>
            <person name="Paule C.R."/>
            <person name="Poulain J."/>
            <person name="Prion F."/>
            <person name="Qin B."/>
            <person name="Qu C."/>
            <person name="Retzel E.F."/>
            <person name="Riddle C."/>
            <person name="Sallet E."/>
            <person name="Samain S."/>
            <person name="Samson N."/>
            <person name="Sanders I."/>
            <person name="Saurat O."/>
            <person name="Scarpelli C."/>
            <person name="Schiex T."/>
            <person name="Segurens B."/>
            <person name="Severin A.J."/>
            <person name="Sherrier D.J."/>
            <person name="Shi R."/>
            <person name="Sims S."/>
            <person name="Singer S.R."/>
            <person name="Sinharoy S."/>
            <person name="Sterck L."/>
            <person name="Viollet A."/>
            <person name="Wang B.B."/>
            <person name="Wang K."/>
            <person name="Wang M."/>
            <person name="Wang X."/>
            <person name="Warfsmann J."/>
            <person name="Weissenbach J."/>
            <person name="White D.D."/>
            <person name="White J.D."/>
            <person name="Wiley G.B."/>
            <person name="Wincker P."/>
            <person name="Xing Y."/>
            <person name="Yang L."/>
            <person name="Yao Z."/>
            <person name="Ying F."/>
            <person name="Zhai J."/>
            <person name="Zhou L."/>
            <person name="Zuber A."/>
            <person name="Denarie J."/>
            <person name="Dixon R.A."/>
            <person name="May G.D."/>
            <person name="Schwartz D.C."/>
            <person name="Rogers J."/>
            <person name="Quetier F."/>
            <person name="Town C.D."/>
            <person name="Roe B.A."/>
        </authorList>
    </citation>
    <scope>NUCLEOTIDE SEQUENCE [LARGE SCALE GENOMIC DNA]</scope>
    <source>
        <strain evidence="6">A17</strain>
        <strain evidence="7 8">cv. Jemalong A17</strain>
    </source>
</reference>
<dbReference type="STRING" id="3880.G7JAK6"/>
<keyword evidence="1" id="KW-0479">Metal-binding</keyword>
<dbReference type="AlphaFoldDB" id="G7JAK6"/>
<gene>
    <name evidence="6" type="ordered locus">MTR_3g069760</name>
</gene>
<reference evidence="7" key="3">
    <citation type="submission" date="2015-04" db="UniProtKB">
        <authorList>
            <consortium name="EnsemblPlants"/>
        </authorList>
    </citation>
    <scope>IDENTIFICATION</scope>
    <source>
        <strain evidence="7">cv. Jemalong A17</strain>
    </source>
</reference>
<sequence length="196" mass="21964">MKILNSGIIGYFITGRQQDKSHVVDVDNIQNASPRNSTGDEKGRVSSVSECCVDLDLESVVVVVDDDVKRDCRICQLSMDMENQDDDQHESWTPIELGCSCKDDMSTAHKLCAEEWFRIKGNKTCEICGSIANNVADIVKVEMKEEWHEANNTFRPPPTGLSPAEIRSLRCFLLKFFLASMVGSFLICLLLDLARN</sequence>
<proteinExistence type="predicted"/>
<dbReference type="eggNOG" id="KOG1609">
    <property type="taxonomic scope" value="Eukaryota"/>
</dbReference>
<organism evidence="6 8">
    <name type="scientific">Medicago truncatula</name>
    <name type="common">Barrel medic</name>
    <name type="synonym">Medicago tribuloides</name>
    <dbReference type="NCBI Taxonomy" id="3880"/>
    <lineage>
        <taxon>Eukaryota</taxon>
        <taxon>Viridiplantae</taxon>
        <taxon>Streptophyta</taxon>
        <taxon>Embryophyta</taxon>
        <taxon>Tracheophyta</taxon>
        <taxon>Spermatophyta</taxon>
        <taxon>Magnoliopsida</taxon>
        <taxon>eudicotyledons</taxon>
        <taxon>Gunneridae</taxon>
        <taxon>Pentapetalae</taxon>
        <taxon>rosids</taxon>
        <taxon>fabids</taxon>
        <taxon>Fabales</taxon>
        <taxon>Fabaceae</taxon>
        <taxon>Papilionoideae</taxon>
        <taxon>50 kb inversion clade</taxon>
        <taxon>NPAAA clade</taxon>
        <taxon>Hologalegina</taxon>
        <taxon>IRL clade</taxon>
        <taxon>Trifolieae</taxon>
        <taxon>Medicago</taxon>
    </lineage>
</organism>
<dbReference type="PROSITE" id="PS51292">
    <property type="entry name" value="ZF_RING_CH"/>
    <property type="match status" value="1"/>
</dbReference>
<dbReference type="Proteomes" id="UP000002051">
    <property type="component" value="Chromosome 3"/>
</dbReference>
<reference evidence="6 8" key="2">
    <citation type="journal article" date="2014" name="BMC Genomics">
        <title>An improved genome release (version Mt4.0) for the model legume Medicago truncatula.</title>
        <authorList>
            <person name="Tang H."/>
            <person name="Krishnakumar V."/>
            <person name="Bidwell S."/>
            <person name="Rosen B."/>
            <person name="Chan A."/>
            <person name="Zhou S."/>
            <person name="Gentzbittel L."/>
            <person name="Childs K.L."/>
            <person name="Yandell M."/>
            <person name="Gundlach H."/>
            <person name="Mayer K.F."/>
            <person name="Schwartz D.C."/>
            <person name="Town C.D."/>
        </authorList>
    </citation>
    <scope>GENOME REANNOTATION</scope>
    <source>
        <strain evidence="7 8">cv. Jemalong A17</strain>
    </source>
</reference>
<keyword evidence="4" id="KW-0472">Membrane</keyword>
<evidence type="ECO:0000313" key="7">
    <source>
        <dbReference type="EnsemblPlants" id="AES71070"/>
    </source>
</evidence>
<dbReference type="Pfam" id="PF12906">
    <property type="entry name" value="RINGv"/>
    <property type="match status" value="1"/>
</dbReference>
<dbReference type="HOGENOM" id="CLU_062126_2_0_1"/>
<dbReference type="PANTHER" id="PTHR46214">
    <property type="entry name" value="ZINC FINGER, RING-CH-TYPE"/>
    <property type="match status" value="1"/>
</dbReference>
<evidence type="ECO:0000256" key="1">
    <source>
        <dbReference type="ARBA" id="ARBA00022723"/>
    </source>
</evidence>
<accession>G7JAK6</accession>
<name>G7JAK6_MEDTR</name>
<feature type="domain" description="RING-CH-type" evidence="5">
    <location>
        <begin position="64"/>
        <end position="135"/>
    </location>
</feature>
<keyword evidence="2" id="KW-0863">Zinc-finger</keyword>
<dbReference type="InterPro" id="IPR013083">
    <property type="entry name" value="Znf_RING/FYVE/PHD"/>
</dbReference>
<dbReference type="SUPFAM" id="SSF57850">
    <property type="entry name" value="RING/U-box"/>
    <property type="match status" value="1"/>
</dbReference>
<protein>
    <submittedName>
        <fullName evidence="6">RING-variant domain protein</fullName>
    </submittedName>
</protein>
<evidence type="ECO:0000313" key="8">
    <source>
        <dbReference type="Proteomes" id="UP000002051"/>
    </source>
</evidence>
<evidence type="ECO:0000259" key="5">
    <source>
        <dbReference type="PROSITE" id="PS51292"/>
    </source>
</evidence>
<evidence type="ECO:0000256" key="2">
    <source>
        <dbReference type="ARBA" id="ARBA00022771"/>
    </source>
</evidence>
<dbReference type="SMART" id="SM00744">
    <property type="entry name" value="RINGv"/>
    <property type="match status" value="1"/>
</dbReference>
<keyword evidence="3" id="KW-0862">Zinc</keyword>